<dbReference type="GO" id="GO:0005730">
    <property type="term" value="C:nucleolus"/>
    <property type="evidence" value="ECO:0007669"/>
    <property type="project" value="TreeGrafter"/>
</dbReference>
<keyword evidence="3" id="KW-0813">Transport</keyword>
<evidence type="ECO:0000313" key="8">
    <source>
        <dbReference type="EMBL" id="KAK4219369.1"/>
    </source>
</evidence>
<feature type="region of interest" description="Disordered" evidence="7">
    <location>
        <begin position="150"/>
        <end position="195"/>
    </location>
</feature>
<accession>A0AAN7BD28</accession>
<sequence length="195" mass="21786">MAKGGISKGKRGPSIHSRAARRETSPSINTDKSLKFVTPPQDPADKRPTVLGAHHNGGVTKSSKRKQRLSSKQRRRQEKSMDKAEAIMDRTVKKVEKSKGQAKVIYSRRRTWEEVNSEAIEEISGAKPKKMKFSKELQAEDEYVRKFLADDGDEEMEEVDDDNTWAPAETEPHAPAQVASATAAPPPVEEEHEIL</sequence>
<evidence type="ECO:0000256" key="5">
    <source>
        <dbReference type="ARBA" id="ARBA00022517"/>
    </source>
</evidence>
<evidence type="ECO:0000313" key="9">
    <source>
        <dbReference type="Proteomes" id="UP001301769"/>
    </source>
</evidence>
<dbReference type="InterPro" id="IPR022784">
    <property type="entry name" value="Ribosome_bgen_Alb1"/>
</dbReference>
<feature type="compositionally biased region" description="Low complexity" evidence="7">
    <location>
        <begin position="173"/>
        <end position="183"/>
    </location>
</feature>
<dbReference type="Pfam" id="PF09135">
    <property type="entry name" value="Alb1"/>
    <property type="match status" value="1"/>
</dbReference>
<reference evidence="8" key="2">
    <citation type="submission" date="2023-05" db="EMBL/GenBank/DDBJ databases">
        <authorList>
            <consortium name="Lawrence Berkeley National Laboratory"/>
            <person name="Steindorff A."/>
            <person name="Hensen N."/>
            <person name="Bonometti L."/>
            <person name="Westerberg I."/>
            <person name="Brannstrom I.O."/>
            <person name="Guillou S."/>
            <person name="Cros-Aarteil S."/>
            <person name="Calhoun S."/>
            <person name="Haridas S."/>
            <person name="Kuo A."/>
            <person name="Mondo S."/>
            <person name="Pangilinan J."/>
            <person name="Riley R."/>
            <person name="Labutti K."/>
            <person name="Andreopoulos B."/>
            <person name="Lipzen A."/>
            <person name="Chen C."/>
            <person name="Yanf M."/>
            <person name="Daum C."/>
            <person name="Ng V."/>
            <person name="Clum A."/>
            <person name="Ohm R."/>
            <person name="Martin F."/>
            <person name="Silar P."/>
            <person name="Natvig D."/>
            <person name="Lalanne C."/>
            <person name="Gautier V."/>
            <person name="Ament-Velasquez S.L."/>
            <person name="Kruys A."/>
            <person name="Hutchinson M.I."/>
            <person name="Powell A.J."/>
            <person name="Barry K."/>
            <person name="Miller A.N."/>
            <person name="Grigoriev I.V."/>
            <person name="Debuchy R."/>
            <person name="Gladieux P."/>
            <person name="Thoren M.H."/>
            <person name="Johannesson H."/>
        </authorList>
    </citation>
    <scope>NUCLEOTIDE SEQUENCE</scope>
    <source>
        <strain evidence="8">PSN293</strain>
    </source>
</reference>
<dbReference type="EMBL" id="MU858048">
    <property type="protein sequence ID" value="KAK4219369.1"/>
    <property type="molecule type" value="Genomic_DNA"/>
</dbReference>
<evidence type="ECO:0000256" key="7">
    <source>
        <dbReference type="SAM" id="MobiDB-lite"/>
    </source>
</evidence>
<dbReference type="GO" id="GO:0030687">
    <property type="term" value="C:preribosome, large subunit precursor"/>
    <property type="evidence" value="ECO:0007669"/>
    <property type="project" value="TreeGrafter"/>
</dbReference>
<dbReference type="PANTHER" id="PTHR28280">
    <property type="entry name" value="SHUTTLING PRE-60S FACTOR ECM1"/>
    <property type="match status" value="1"/>
</dbReference>
<organism evidence="8 9">
    <name type="scientific">Rhypophila decipiens</name>
    <dbReference type="NCBI Taxonomy" id="261697"/>
    <lineage>
        <taxon>Eukaryota</taxon>
        <taxon>Fungi</taxon>
        <taxon>Dikarya</taxon>
        <taxon>Ascomycota</taxon>
        <taxon>Pezizomycotina</taxon>
        <taxon>Sordariomycetes</taxon>
        <taxon>Sordariomycetidae</taxon>
        <taxon>Sordariales</taxon>
        <taxon>Naviculisporaceae</taxon>
        <taxon>Rhypophila</taxon>
    </lineage>
</organism>
<proteinExistence type="predicted"/>
<keyword evidence="9" id="KW-1185">Reference proteome</keyword>
<dbReference type="AlphaFoldDB" id="A0AAN7BD28"/>
<feature type="compositionally biased region" description="Basic residues" evidence="7">
    <location>
        <begin position="62"/>
        <end position="77"/>
    </location>
</feature>
<keyword evidence="5" id="KW-0690">Ribosome biogenesis</keyword>
<dbReference type="GO" id="GO:0000055">
    <property type="term" value="P:ribosomal large subunit export from nucleus"/>
    <property type="evidence" value="ECO:0007669"/>
    <property type="project" value="TreeGrafter"/>
</dbReference>
<dbReference type="InterPro" id="IPR053278">
    <property type="entry name" value="Pre-60S_factor_ECM1"/>
</dbReference>
<evidence type="ECO:0000256" key="6">
    <source>
        <dbReference type="ARBA" id="ARBA00023242"/>
    </source>
</evidence>
<comment type="subcellular location">
    <subcellularLocation>
        <location evidence="2">Cytoplasm</location>
    </subcellularLocation>
    <subcellularLocation>
        <location evidence="1">Nucleus</location>
    </subcellularLocation>
</comment>
<evidence type="ECO:0000256" key="2">
    <source>
        <dbReference type="ARBA" id="ARBA00004496"/>
    </source>
</evidence>
<dbReference type="PANTHER" id="PTHR28280:SF1">
    <property type="entry name" value="SHUTTLING PRE-60S FACTOR ECM1"/>
    <property type="match status" value="1"/>
</dbReference>
<protein>
    <submittedName>
        <fullName evidence="8">Alb1-domain-containing protein</fullName>
    </submittedName>
</protein>
<gene>
    <name evidence="8" type="ORF">QBC37DRAFT_134509</name>
</gene>
<comment type="caution">
    <text evidence="8">The sequence shown here is derived from an EMBL/GenBank/DDBJ whole genome shotgun (WGS) entry which is preliminary data.</text>
</comment>
<feature type="region of interest" description="Disordered" evidence="7">
    <location>
        <begin position="1"/>
        <end position="84"/>
    </location>
</feature>
<reference evidence="8" key="1">
    <citation type="journal article" date="2023" name="Mol. Phylogenet. Evol.">
        <title>Genome-scale phylogeny and comparative genomics of the fungal order Sordariales.</title>
        <authorList>
            <person name="Hensen N."/>
            <person name="Bonometti L."/>
            <person name="Westerberg I."/>
            <person name="Brannstrom I.O."/>
            <person name="Guillou S."/>
            <person name="Cros-Aarteil S."/>
            <person name="Calhoun S."/>
            <person name="Haridas S."/>
            <person name="Kuo A."/>
            <person name="Mondo S."/>
            <person name="Pangilinan J."/>
            <person name="Riley R."/>
            <person name="LaButti K."/>
            <person name="Andreopoulos B."/>
            <person name="Lipzen A."/>
            <person name="Chen C."/>
            <person name="Yan M."/>
            <person name="Daum C."/>
            <person name="Ng V."/>
            <person name="Clum A."/>
            <person name="Steindorff A."/>
            <person name="Ohm R.A."/>
            <person name="Martin F."/>
            <person name="Silar P."/>
            <person name="Natvig D.O."/>
            <person name="Lalanne C."/>
            <person name="Gautier V."/>
            <person name="Ament-Velasquez S.L."/>
            <person name="Kruys A."/>
            <person name="Hutchinson M.I."/>
            <person name="Powell A.J."/>
            <person name="Barry K."/>
            <person name="Miller A.N."/>
            <person name="Grigoriev I.V."/>
            <person name="Debuchy R."/>
            <person name="Gladieux P."/>
            <person name="Hiltunen Thoren M."/>
            <person name="Johannesson H."/>
        </authorList>
    </citation>
    <scope>NUCLEOTIDE SEQUENCE</scope>
    <source>
        <strain evidence="8">PSN293</strain>
    </source>
</reference>
<evidence type="ECO:0000256" key="3">
    <source>
        <dbReference type="ARBA" id="ARBA00022448"/>
    </source>
</evidence>
<keyword evidence="4" id="KW-0963">Cytoplasm</keyword>
<dbReference type="Proteomes" id="UP001301769">
    <property type="component" value="Unassembled WGS sequence"/>
</dbReference>
<dbReference type="GO" id="GO:0005737">
    <property type="term" value="C:cytoplasm"/>
    <property type="evidence" value="ECO:0007669"/>
    <property type="project" value="UniProtKB-SubCell"/>
</dbReference>
<name>A0AAN7BD28_9PEZI</name>
<evidence type="ECO:0000256" key="4">
    <source>
        <dbReference type="ARBA" id="ARBA00022490"/>
    </source>
</evidence>
<evidence type="ECO:0000256" key="1">
    <source>
        <dbReference type="ARBA" id="ARBA00004123"/>
    </source>
</evidence>
<feature type="compositionally biased region" description="Acidic residues" evidence="7">
    <location>
        <begin position="150"/>
        <end position="163"/>
    </location>
</feature>
<keyword evidence="6" id="KW-0539">Nucleus</keyword>